<reference evidence="8 9" key="1">
    <citation type="submission" date="2024-04" db="EMBL/GenBank/DDBJ databases">
        <authorList>
            <person name="Wu Y.S."/>
            <person name="Zhang L."/>
        </authorList>
    </citation>
    <scope>NUCLEOTIDE SEQUENCE [LARGE SCALE GENOMIC DNA]</scope>
    <source>
        <strain evidence="8 9">KG-01</strain>
    </source>
</reference>
<evidence type="ECO:0000259" key="7">
    <source>
        <dbReference type="Pfam" id="PF02683"/>
    </source>
</evidence>
<evidence type="ECO:0000313" key="9">
    <source>
        <dbReference type="Proteomes" id="UP001398420"/>
    </source>
</evidence>
<feature type="transmembrane region" description="Helical" evidence="6">
    <location>
        <begin position="53"/>
        <end position="73"/>
    </location>
</feature>
<dbReference type="PANTHER" id="PTHR31272:SF4">
    <property type="entry name" value="CYTOCHROME C-TYPE BIOGENESIS PROTEIN HI_1454-RELATED"/>
    <property type="match status" value="1"/>
</dbReference>
<keyword evidence="3 6" id="KW-0812">Transmembrane</keyword>
<evidence type="ECO:0000313" key="8">
    <source>
        <dbReference type="EMBL" id="MEL5988105.1"/>
    </source>
</evidence>
<keyword evidence="9" id="KW-1185">Reference proteome</keyword>
<evidence type="ECO:0000256" key="3">
    <source>
        <dbReference type="ARBA" id="ARBA00022692"/>
    </source>
</evidence>
<dbReference type="InterPro" id="IPR003834">
    <property type="entry name" value="Cyt_c_assmbl_TM_dom"/>
</dbReference>
<evidence type="ECO:0000256" key="1">
    <source>
        <dbReference type="ARBA" id="ARBA00004141"/>
    </source>
</evidence>
<keyword evidence="5 6" id="KW-0472">Membrane</keyword>
<feature type="transmembrane region" description="Helical" evidence="6">
    <location>
        <begin position="199"/>
        <end position="222"/>
    </location>
</feature>
<dbReference type="EMBL" id="JBCEWA010000004">
    <property type="protein sequence ID" value="MEL5988105.1"/>
    <property type="molecule type" value="Genomic_DNA"/>
</dbReference>
<evidence type="ECO:0000256" key="2">
    <source>
        <dbReference type="ARBA" id="ARBA00006143"/>
    </source>
</evidence>
<dbReference type="InterPro" id="IPR051790">
    <property type="entry name" value="Cytochrome_c-biogenesis_DsbD"/>
</dbReference>
<dbReference type="Pfam" id="PF02683">
    <property type="entry name" value="DsbD_TM"/>
    <property type="match status" value="1"/>
</dbReference>
<proteinExistence type="inferred from homology"/>
<feature type="transmembrane region" description="Helical" evidence="6">
    <location>
        <begin position="164"/>
        <end position="187"/>
    </location>
</feature>
<protein>
    <submittedName>
        <fullName evidence="8">Cytochrome c biogenesis protein CcdA</fullName>
    </submittedName>
</protein>
<comment type="subcellular location">
    <subcellularLocation>
        <location evidence="1">Membrane</location>
        <topology evidence="1">Multi-pass membrane protein</topology>
    </subcellularLocation>
</comment>
<evidence type="ECO:0000256" key="6">
    <source>
        <dbReference type="SAM" id="Phobius"/>
    </source>
</evidence>
<gene>
    <name evidence="8" type="ORF">AAF454_06705</name>
</gene>
<name>A0ABU9LLV3_9BACL</name>
<feature type="transmembrane region" description="Helical" evidence="6">
    <location>
        <begin position="126"/>
        <end position="158"/>
    </location>
</feature>
<feature type="transmembrane region" description="Helical" evidence="6">
    <location>
        <begin position="6"/>
        <end position="33"/>
    </location>
</feature>
<organism evidence="8 9">
    <name type="scientific">Kurthia gibsonii</name>
    <dbReference type="NCBI Taxonomy" id="33946"/>
    <lineage>
        <taxon>Bacteria</taxon>
        <taxon>Bacillati</taxon>
        <taxon>Bacillota</taxon>
        <taxon>Bacilli</taxon>
        <taxon>Bacillales</taxon>
        <taxon>Caryophanaceae</taxon>
        <taxon>Kurthia</taxon>
    </lineage>
</organism>
<dbReference type="PANTHER" id="PTHR31272">
    <property type="entry name" value="CYTOCHROME C-TYPE BIOGENESIS PROTEIN HI_1454-RELATED"/>
    <property type="match status" value="1"/>
</dbReference>
<evidence type="ECO:0000256" key="4">
    <source>
        <dbReference type="ARBA" id="ARBA00022989"/>
    </source>
</evidence>
<accession>A0ABU9LLV3</accession>
<feature type="domain" description="Cytochrome C biogenesis protein transmembrane" evidence="7">
    <location>
        <begin position="6"/>
        <end position="209"/>
    </location>
</feature>
<dbReference type="RefSeq" id="WP_342302852.1">
    <property type="nucleotide sequence ID" value="NZ_JBCEWA010000004.1"/>
</dbReference>
<dbReference type="Proteomes" id="UP001398420">
    <property type="component" value="Unassembled WGS sequence"/>
</dbReference>
<keyword evidence="4 6" id="KW-1133">Transmembrane helix</keyword>
<evidence type="ECO:0000256" key="5">
    <source>
        <dbReference type="ARBA" id="ARBA00023136"/>
    </source>
</evidence>
<comment type="similarity">
    <text evidence="2">Belongs to the DsbD family.</text>
</comment>
<comment type="caution">
    <text evidence="8">The sequence shown here is derived from an EMBL/GenBank/DDBJ whole genome shotgun (WGS) entry which is preliminary data.</text>
</comment>
<feature type="transmembrane region" description="Helical" evidence="6">
    <location>
        <begin position="93"/>
        <end position="114"/>
    </location>
</feature>
<sequence>MNTDLNLLIAFGAGFLSFISPCTLPLYPAFLSYITGVSFGDIKKGKGLMQKKAILHTLFFLFGFSLIFIALGFSTTFVSSLFREYDEVIRQFGGILLVIVGLVTAGIFTPQFLMKERKFELKSRPAGYIGSALIGLVFAAGWTPCTGPILAGIFALGVSNPDAAIWYMLAYVIGFALPFFFLSFFVTRLGWIQRNGQKLVKVGGYIMIVLGIIIFFNAMTIFNRLLSPIFGDFIGF</sequence>